<comment type="caution">
    <text evidence="2">The sequence shown here is derived from an EMBL/GenBank/DDBJ whole genome shotgun (WGS) entry which is preliminary data.</text>
</comment>
<reference evidence="3" key="1">
    <citation type="journal article" date="2019" name="Int. J. Syst. Evol. Microbiol.">
        <title>The Global Catalogue of Microorganisms (GCM) 10K type strain sequencing project: providing services to taxonomists for standard genome sequencing and annotation.</title>
        <authorList>
            <consortium name="The Broad Institute Genomics Platform"/>
            <consortium name="The Broad Institute Genome Sequencing Center for Infectious Disease"/>
            <person name="Wu L."/>
            <person name="Ma J."/>
        </authorList>
    </citation>
    <scope>NUCLEOTIDE SEQUENCE [LARGE SCALE GENOMIC DNA]</scope>
    <source>
        <strain evidence="3">JCM 17738</strain>
    </source>
</reference>
<dbReference type="Pfam" id="PF12787">
    <property type="entry name" value="EcsC"/>
    <property type="match status" value="1"/>
</dbReference>
<organism evidence="2 3">
    <name type="scientific">Ornithinibacter aureus</name>
    <dbReference type="NCBI Taxonomy" id="622664"/>
    <lineage>
        <taxon>Bacteria</taxon>
        <taxon>Bacillati</taxon>
        <taxon>Actinomycetota</taxon>
        <taxon>Actinomycetes</taxon>
        <taxon>Micrococcales</taxon>
        <taxon>Intrasporangiaceae</taxon>
        <taxon>Ornithinibacter</taxon>
    </lineage>
</organism>
<protein>
    <submittedName>
        <fullName evidence="2">EcsC family protein</fullName>
    </submittedName>
</protein>
<dbReference type="InterPro" id="IPR024787">
    <property type="entry name" value="EcsC"/>
</dbReference>
<dbReference type="Proteomes" id="UP001500390">
    <property type="component" value="Unassembled WGS sequence"/>
</dbReference>
<sequence>MALPGKGGDRTSDAVKDVRSALEQAQAASADQGVLDRQSTKFVQNILDLGVDGKGWFDSAAHEADAALRENGGDVEAAVDAIVRSHVTKGAGTGFLTSVGGFITLPLALPVNLLAFYLLATRMTASIAKVRGYDLSSEQIRTAVLLTLVGADADDLLRKANVVVPGGTLSNLAVQRLPGPVLMVVQKGIGFRLLAQVGTKSFARLGRLVPVVGAAVGGGVDAYMLSRFARNAKDQFPRVAPAIER</sequence>
<evidence type="ECO:0000256" key="1">
    <source>
        <dbReference type="SAM" id="Phobius"/>
    </source>
</evidence>
<keyword evidence="1" id="KW-0812">Transmembrane</keyword>
<keyword evidence="1" id="KW-0472">Membrane</keyword>
<evidence type="ECO:0000313" key="3">
    <source>
        <dbReference type="Proteomes" id="UP001500390"/>
    </source>
</evidence>
<proteinExistence type="predicted"/>
<dbReference type="EMBL" id="BAABFX010000033">
    <property type="protein sequence ID" value="GAA4399262.1"/>
    <property type="molecule type" value="Genomic_DNA"/>
</dbReference>
<name>A0ABP8K1S4_9MICO</name>
<keyword evidence="1" id="KW-1133">Transmembrane helix</keyword>
<feature type="transmembrane region" description="Helical" evidence="1">
    <location>
        <begin position="95"/>
        <end position="119"/>
    </location>
</feature>
<evidence type="ECO:0000313" key="2">
    <source>
        <dbReference type="EMBL" id="GAA4399262.1"/>
    </source>
</evidence>
<dbReference type="RefSeq" id="WP_246196775.1">
    <property type="nucleotide sequence ID" value="NZ_BAABFX010000033.1"/>
</dbReference>
<accession>A0ABP8K1S4</accession>
<gene>
    <name evidence="2" type="ORF">GCM10023153_25180</name>
</gene>
<keyword evidence="3" id="KW-1185">Reference proteome</keyword>